<dbReference type="PANTHER" id="PTHR36115">
    <property type="entry name" value="PROLINE-RICH ANTIGEN HOMOLOG-RELATED"/>
    <property type="match status" value="1"/>
</dbReference>
<keyword evidence="5 7" id="KW-0472">Membrane</keyword>
<evidence type="ECO:0000256" key="5">
    <source>
        <dbReference type="ARBA" id="ARBA00023136"/>
    </source>
</evidence>
<dbReference type="Proteomes" id="UP000248039">
    <property type="component" value="Unassembled WGS sequence"/>
</dbReference>
<gene>
    <name evidence="9" type="ORF">C7C46_03080</name>
</gene>
<comment type="subcellular location">
    <subcellularLocation>
        <location evidence="1">Cell membrane</location>
        <topology evidence="1">Multi-pass membrane protein</topology>
    </subcellularLocation>
</comment>
<evidence type="ECO:0000256" key="7">
    <source>
        <dbReference type="SAM" id="Phobius"/>
    </source>
</evidence>
<name>A0A2V4NZR7_9ACTN</name>
<keyword evidence="10" id="KW-1185">Reference proteome</keyword>
<feature type="domain" description="RDD" evidence="8">
    <location>
        <begin position="113"/>
        <end position="240"/>
    </location>
</feature>
<dbReference type="InterPro" id="IPR010432">
    <property type="entry name" value="RDD"/>
</dbReference>
<dbReference type="GO" id="GO:0005886">
    <property type="term" value="C:plasma membrane"/>
    <property type="evidence" value="ECO:0007669"/>
    <property type="project" value="UniProtKB-SubCell"/>
</dbReference>
<feature type="region of interest" description="Disordered" evidence="6">
    <location>
        <begin position="1"/>
        <end position="94"/>
    </location>
</feature>
<dbReference type="InterPro" id="IPR051791">
    <property type="entry name" value="Pra-immunoreactive"/>
</dbReference>
<keyword evidence="3 7" id="KW-0812">Transmembrane</keyword>
<sequence>MSTNQPGYGYPSDPNNPYGQQQPPQYGGGAPQGPYDPQPPQYGQQPPAYGAPQQPGYGQQPPQYGYPQDQGQQPQAPYGYPQGQPGYGQQPPVGGLPHWLLTPNPYGPQRILASPSDRFLARLIDWAVLIIPVILVQFVIFASVGTFVSGIFSAVVVFGYEILMLLTQNQQTVGKKAMKLRVVSVATGQRPTDNELWARAAVYGLPSAVYCVGSLFNLVNVLSLLWDKPLQQCFHDKAAKTVVVKES</sequence>
<evidence type="ECO:0000256" key="2">
    <source>
        <dbReference type="ARBA" id="ARBA00022475"/>
    </source>
</evidence>
<organism evidence="9 10">
    <name type="scientific">Streptomyces tateyamensis</name>
    <dbReference type="NCBI Taxonomy" id="565073"/>
    <lineage>
        <taxon>Bacteria</taxon>
        <taxon>Bacillati</taxon>
        <taxon>Actinomycetota</taxon>
        <taxon>Actinomycetes</taxon>
        <taxon>Kitasatosporales</taxon>
        <taxon>Streptomycetaceae</taxon>
        <taxon>Streptomyces</taxon>
    </lineage>
</organism>
<keyword evidence="4 7" id="KW-1133">Transmembrane helix</keyword>
<dbReference type="PANTHER" id="PTHR36115:SF4">
    <property type="entry name" value="MEMBRANE PROTEIN"/>
    <property type="match status" value="1"/>
</dbReference>
<evidence type="ECO:0000256" key="1">
    <source>
        <dbReference type="ARBA" id="ARBA00004651"/>
    </source>
</evidence>
<dbReference type="AlphaFoldDB" id="A0A2V4NZR7"/>
<feature type="transmembrane region" description="Helical" evidence="7">
    <location>
        <begin position="119"/>
        <end position="141"/>
    </location>
</feature>
<feature type="compositionally biased region" description="Low complexity" evidence="6">
    <location>
        <begin position="41"/>
        <end position="92"/>
    </location>
</feature>
<protein>
    <submittedName>
        <fullName evidence="9">RDD family protein</fullName>
    </submittedName>
</protein>
<evidence type="ECO:0000256" key="6">
    <source>
        <dbReference type="SAM" id="MobiDB-lite"/>
    </source>
</evidence>
<evidence type="ECO:0000256" key="3">
    <source>
        <dbReference type="ARBA" id="ARBA00022692"/>
    </source>
</evidence>
<evidence type="ECO:0000313" key="10">
    <source>
        <dbReference type="Proteomes" id="UP000248039"/>
    </source>
</evidence>
<dbReference type="OrthoDB" id="9774993at2"/>
<accession>A0A2V4NZR7</accession>
<evidence type="ECO:0000256" key="4">
    <source>
        <dbReference type="ARBA" id="ARBA00022989"/>
    </source>
</evidence>
<dbReference type="Pfam" id="PF06271">
    <property type="entry name" value="RDD"/>
    <property type="match status" value="1"/>
</dbReference>
<proteinExistence type="predicted"/>
<dbReference type="EMBL" id="PYBW01000011">
    <property type="protein sequence ID" value="PYC87747.1"/>
    <property type="molecule type" value="Genomic_DNA"/>
</dbReference>
<dbReference type="RefSeq" id="WP_110665366.1">
    <property type="nucleotide sequence ID" value="NZ_PYBW01000011.1"/>
</dbReference>
<evidence type="ECO:0000259" key="8">
    <source>
        <dbReference type="Pfam" id="PF06271"/>
    </source>
</evidence>
<evidence type="ECO:0000313" key="9">
    <source>
        <dbReference type="EMBL" id="PYC87747.1"/>
    </source>
</evidence>
<feature type="transmembrane region" description="Helical" evidence="7">
    <location>
        <begin position="147"/>
        <end position="166"/>
    </location>
</feature>
<reference evidence="9 10" key="1">
    <citation type="submission" date="2018-03" db="EMBL/GenBank/DDBJ databases">
        <title>Bioinformatic expansion and discovery of thiopeptide antibiotics.</title>
        <authorList>
            <person name="Schwalen C.J."/>
            <person name="Hudson G.A."/>
            <person name="Mitchell D.A."/>
        </authorList>
    </citation>
    <scope>NUCLEOTIDE SEQUENCE [LARGE SCALE GENOMIC DNA]</scope>
    <source>
        <strain evidence="9 10">ATCC 21389</strain>
    </source>
</reference>
<keyword evidence="2" id="KW-1003">Cell membrane</keyword>
<comment type="caution">
    <text evidence="9">The sequence shown here is derived from an EMBL/GenBank/DDBJ whole genome shotgun (WGS) entry which is preliminary data.</text>
</comment>